<dbReference type="AlphaFoldDB" id="A0A8K0R5Z3"/>
<feature type="region of interest" description="Disordered" evidence="1">
    <location>
        <begin position="24"/>
        <end position="54"/>
    </location>
</feature>
<evidence type="ECO:0000313" key="3">
    <source>
        <dbReference type="Proteomes" id="UP000813461"/>
    </source>
</evidence>
<gene>
    <name evidence="2" type="ORF">FB567DRAFT_529232</name>
</gene>
<sequence length="210" mass="23806">MRQAAAQERDGFVKRLSDQRILKSSNFRMAMEQHPHSKPASHEPFLPDLHDRDTISAPDDLPFDSLLSNEDKAEDVLHPRDASSAPVIPQVGNIGRLEILEQAVQNLRREVEKREKSKRKRYKTMTRKLLRTPVKMLRTSGMVDTLWGKRGIAVPEKRSWCVFSLMIGNDTTNTLRSSRSDVLDMRIQTVTGGTPLSKSKALGLPVEQTH</sequence>
<evidence type="ECO:0000313" key="2">
    <source>
        <dbReference type="EMBL" id="KAH7084548.1"/>
    </source>
</evidence>
<protein>
    <submittedName>
        <fullName evidence="2">Uncharacterized protein</fullName>
    </submittedName>
</protein>
<name>A0A8K0R5Z3_9PLEO</name>
<keyword evidence="3" id="KW-1185">Reference proteome</keyword>
<comment type="caution">
    <text evidence="2">The sequence shown here is derived from an EMBL/GenBank/DDBJ whole genome shotgun (WGS) entry which is preliminary data.</text>
</comment>
<evidence type="ECO:0000256" key="1">
    <source>
        <dbReference type="SAM" id="MobiDB-lite"/>
    </source>
</evidence>
<dbReference type="Proteomes" id="UP000813461">
    <property type="component" value="Unassembled WGS sequence"/>
</dbReference>
<reference evidence="2" key="1">
    <citation type="journal article" date="2021" name="Nat. Commun.">
        <title>Genetic determinants of endophytism in the Arabidopsis root mycobiome.</title>
        <authorList>
            <person name="Mesny F."/>
            <person name="Miyauchi S."/>
            <person name="Thiergart T."/>
            <person name="Pickel B."/>
            <person name="Atanasova L."/>
            <person name="Karlsson M."/>
            <person name="Huettel B."/>
            <person name="Barry K.W."/>
            <person name="Haridas S."/>
            <person name="Chen C."/>
            <person name="Bauer D."/>
            <person name="Andreopoulos W."/>
            <person name="Pangilinan J."/>
            <person name="LaButti K."/>
            <person name="Riley R."/>
            <person name="Lipzen A."/>
            <person name="Clum A."/>
            <person name="Drula E."/>
            <person name="Henrissat B."/>
            <person name="Kohler A."/>
            <person name="Grigoriev I.V."/>
            <person name="Martin F.M."/>
            <person name="Hacquard S."/>
        </authorList>
    </citation>
    <scope>NUCLEOTIDE SEQUENCE</scope>
    <source>
        <strain evidence="2">MPI-SDFR-AT-0120</strain>
    </source>
</reference>
<organism evidence="2 3">
    <name type="scientific">Paraphoma chrysanthemicola</name>
    <dbReference type="NCBI Taxonomy" id="798071"/>
    <lineage>
        <taxon>Eukaryota</taxon>
        <taxon>Fungi</taxon>
        <taxon>Dikarya</taxon>
        <taxon>Ascomycota</taxon>
        <taxon>Pezizomycotina</taxon>
        <taxon>Dothideomycetes</taxon>
        <taxon>Pleosporomycetidae</taxon>
        <taxon>Pleosporales</taxon>
        <taxon>Pleosporineae</taxon>
        <taxon>Phaeosphaeriaceae</taxon>
        <taxon>Paraphoma</taxon>
    </lineage>
</organism>
<dbReference type="EMBL" id="JAGMVJ010000012">
    <property type="protein sequence ID" value="KAH7084548.1"/>
    <property type="molecule type" value="Genomic_DNA"/>
</dbReference>
<proteinExistence type="predicted"/>
<accession>A0A8K0R5Z3</accession>